<dbReference type="SMART" id="SM00173">
    <property type="entry name" value="RAS"/>
    <property type="match status" value="1"/>
</dbReference>
<proteinExistence type="inferred from homology"/>
<keyword evidence="3" id="KW-0342">GTP-binding</keyword>
<dbReference type="PRINTS" id="PR00449">
    <property type="entry name" value="RASTRNSFRMNG"/>
</dbReference>
<dbReference type="GO" id="GO:0005525">
    <property type="term" value="F:GTP binding"/>
    <property type="evidence" value="ECO:0007669"/>
    <property type="project" value="UniProtKB-KW"/>
</dbReference>
<evidence type="ECO:0000256" key="2">
    <source>
        <dbReference type="ARBA" id="ARBA00022741"/>
    </source>
</evidence>
<comment type="caution">
    <text evidence="4">The sequence shown here is derived from an EMBL/GenBank/DDBJ whole genome shotgun (WGS) entry which is preliminary data.</text>
</comment>
<dbReference type="VEuPathDB" id="FungiDB:H257_08414"/>
<dbReference type="PROSITE" id="PS51419">
    <property type="entry name" value="RAB"/>
    <property type="match status" value="1"/>
</dbReference>
<dbReference type="InterPro" id="IPR001806">
    <property type="entry name" value="Small_GTPase"/>
</dbReference>
<evidence type="ECO:0000256" key="3">
    <source>
        <dbReference type="ARBA" id="ARBA00023134"/>
    </source>
</evidence>
<comment type="similarity">
    <text evidence="1">Belongs to the small GTPase superfamily. Rab family.</text>
</comment>
<evidence type="ECO:0000256" key="1">
    <source>
        <dbReference type="ARBA" id="ARBA00006270"/>
    </source>
</evidence>
<dbReference type="SMART" id="SM00175">
    <property type="entry name" value="RAB"/>
    <property type="match status" value="1"/>
</dbReference>
<dbReference type="AlphaFoldDB" id="A0A397ATX8"/>
<dbReference type="GO" id="GO:0003924">
    <property type="term" value="F:GTPase activity"/>
    <property type="evidence" value="ECO:0007669"/>
    <property type="project" value="InterPro"/>
</dbReference>
<dbReference type="PANTHER" id="PTHR47981">
    <property type="entry name" value="RAB FAMILY"/>
    <property type="match status" value="1"/>
</dbReference>
<reference evidence="4 5" key="1">
    <citation type="submission" date="2018-08" db="EMBL/GenBank/DDBJ databases">
        <title>Aphanomyces genome sequencing and annotation.</title>
        <authorList>
            <person name="Minardi D."/>
            <person name="Oidtmann B."/>
            <person name="Van Der Giezen M."/>
            <person name="Studholme D.J."/>
        </authorList>
    </citation>
    <scope>NUCLEOTIDE SEQUENCE [LARGE SCALE GENOMIC DNA]</scope>
    <source>
        <strain evidence="4 5">Kv</strain>
    </source>
</reference>
<dbReference type="PANTHER" id="PTHR47981:SF20">
    <property type="entry name" value="RAS-RELATED PROTEIN RAB-7A"/>
    <property type="match status" value="1"/>
</dbReference>
<organism evidence="4 5">
    <name type="scientific">Aphanomyces astaci</name>
    <name type="common">Crayfish plague agent</name>
    <dbReference type="NCBI Taxonomy" id="112090"/>
    <lineage>
        <taxon>Eukaryota</taxon>
        <taxon>Sar</taxon>
        <taxon>Stramenopiles</taxon>
        <taxon>Oomycota</taxon>
        <taxon>Saprolegniomycetes</taxon>
        <taxon>Saprolegniales</taxon>
        <taxon>Verrucalvaceae</taxon>
        <taxon>Aphanomyces</taxon>
    </lineage>
</organism>
<dbReference type="Pfam" id="PF00071">
    <property type="entry name" value="Ras"/>
    <property type="match status" value="1"/>
</dbReference>
<dbReference type="InterPro" id="IPR005225">
    <property type="entry name" value="Small_GTP-bd"/>
</dbReference>
<dbReference type="SUPFAM" id="SSF52540">
    <property type="entry name" value="P-loop containing nucleoside triphosphate hydrolases"/>
    <property type="match status" value="1"/>
</dbReference>
<dbReference type="VEuPathDB" id="FungiDB:H257_08416"/>
<dbReference type="InterPro" id="IPR027417">
    <property type="entry name" value="P-loop_NTPase"/>
</dbReference>
<protein>
    <submittedName>
        <fullName evidence="4">Uncharacterized protein</fullName>
    </submittedName>
</protein>
<evidence type="ECO:0000313" key="4">
    <source>
        <dbReference type="EMBL" id="RHY11303.1"/>
    </source>
</evidence>
<gene>
    <name evidence="4" type="ORF">DYB36_006462</name>
</gene>
<dbReference type="Proteomes" id="UP000265427">
    <property type="component" value="Unassembled WGS sequence"/>
</dbReference>
<accession>A0A397ATX8</accession>
<dbReference type="EMBL" id="QUSZ01005080">
    <property type="protein sequence ID" value="RHY11303.1"/>
    <property type="molecule type" value="Genomic_DNA"/>
</dbReference>
<dbReference type="Gene3D" id="3.40.50.300">
    <property type="entry name" value="P-loop containing nucleotide triphosphate hydrolases"/>
    <property type="match status" value="1"/>
</dbReference>
<evidence type="ECO:0000313" key="5">
    <source>
        <dbReference type="Proteomes" id="UP000265427"/>
    </source>
</evidence>
<keyword evidence="2" id="KW-0547">Nucleotide-binding</keyword>
<sequence>SFSIPFLDFFGQRSAMAHRKKVLLKVIILGDSGVGKTSLMNQYVNQKFTNQYKATIGADFLTKEIMSDEKLVTMQIWDTAGQERFQSLGPISFFETSAKEATSVEDAFQTIAKIALQKGQEENIFVPATTIDLSGAASKSTKGGSGTTIPTVLFVVYAVTNPDGITRSELLALIQDHVDMNNEDARFFEKTYTWLKKHFASTTAGQSYDAIATLLASHPQQLLDHVHINVDRFLGKVEANNTVHCLLPDDFVTLIQQD</sequence>
<feature type="non-terminal residue" evidence="4">
    <location>
        <position position="1"/>
    </location>
</feature>
<dbReference type="NCBIfam" id="TIGR00231">
    <property type="entry name" value="small_GTP"/>
    <property type="match status" value="1"/>
</dbReference>
<name>A0A397ATX8_APHAT</name>
<dbReference type="SMART" id="SM00174">
    <property type="entry name" value="RHO"/>
    <property type="match status" value="1"/>
</dbReference>